<dbReference type="Pfam" id="PF09916">
    <property type="entry name" value="DUF2145"/>
    <property type="match status" value="1"/>
</dbReference>
<dbReference type="InterPro" id="IPR014547">
    <property type="entry name" value="UCP028477"/>
</dbReference>
<proteinExistence type="predicted"/>
<dbReference type="OrthoDB" id="8893883at2"/>
<dbReference type="AlphaFoldDB" id="Q2SLL9"/>
<dbReference type="Proteomes" id="UP000000238">
    <property type="component" value="Chromosome"/>
</dbReference>
<dbReference type="EMBL" id="CP000155">
    <property type="protein sequence ID" value="ABC28455.1"/>
    <property type="molecule type" value="Genomic_DNA"/>
</dbReference>
<dbReference type="KEGG" id="hch:HCH_01598"/>
<name>Q2SLL9_HAHCH</name>
<sequence length="275" mass="30093">MPASGSISGARIAFAALVRFVALSVSLFLFQSNAYGGSRQQEGPSPFTAEEIAVFAKKVEKTAAARGAYVFLLARQGVPGKDLPKGVEFTHTGLAVYSTITTEQGETLKGYAIHNLYQDDDNPRRSHLAMDYPIDFFSGAKVLKAGVIIPTPALQQRILESIESGILQSVHNKNYSVVSNPFNTKYQNCTEYVLDILFASIYQTDSVKQIKVNQHAWFQPQEIKLGPLKGLLAPLIAKEFRTSDHSGDIKTTTFGAIADFLKSQSLAEEVLVVYP</sequence>
<gene>
    <name evidence="1" type="ordered locus">HCH_01598</name>
</gene>
<evidence type="ECO:0008006" key="3">
    <source>
        <dbReference type="Google" id="ProtNLM"/>
    </source>
</evidence>
<organism evidence="1 2">
    <name type="scientific">Hahella chejuensis (strain KCTC 2396)</name>
    <dbReference type="NCBI Taxonomy" id="349521"/>
    <lineage>
        <taxon>Bacteria</taxon>
        <taxon>Pseudomonadati</taxon>
        <taxon>Pseudomonadota</taxon>
        <taxon>Gammaproteobacteria</taxon>
        <taxon>Oceanospirillales</taxon>
        <taxon>Hahellaceae</taxon>
        <taxon>Hahella</taxon>
    </lineage>
</organism>
<dbReference type="RefSeq" id="WP_011395527.1">
    <property type="nucleotide sequence ID" value="NC_007645.1"/>
</dbReference>
<accession>Q2SLL9</accession>
<evidence type="ECO:0000313" key="2">
    <source>
        <dbReference type="Proteomes" id="UP000000238"/>
    </source>
</evidence>
<evidence type="ECO:0000313" key="1">
    <source>
        <dbReference type="EMBL" id="ABC28455.1"/>
    </source>
</evidence>
<dbReference type="STRING" id="349521.HCH_01598"/>
<keyword evidence="2" id="KW-1185">Reference proteome</keyword>
<protein>
    <recommendedName>
        <fullName evidence="3">DUF2145 domain-containing protein</fullName>
    </recommendedName>
</protein>
<dbReference type="HOGENOM" id="CLU_1041573_0_0_6"/>
<dbReference type="eggNOG" id="COG4727">
    <property type="taxonomic scope" value="Bacteria"/>
</dbReference>
<reference evidence="1 2" key="1">
    <citation type="journal article" date="2005" name="Nucleic Acids Res.">
        <title>Genomic blueprint of Hahella chejuensis, a marine microbe producing an algicidal agent.</title>
        <authorList>
            <person name="Jeong H."/>
            <person name="Yim J.H."/>
            <person name="Lee C."/>
            <person name="Choi S.-H."/>
            <person name="Park Y.K."/>
            <person name="Yoon S.H."/>
            <person name="Hur C.-G."/>
            <person name="Kang H.-Y."/>
            <person name="Kim D."/>
            <person name="Lee H.H."/>
            <person name="Park K.H."/>
            <person name="Park S.-H."/>
            <person name="Park H.-S."/>
            <person name="Lee H.K."/>
            <person name="Oh T.K."/>
            <person name="Kim J.F."/>
        </authorList>
    </citation>
    <scope>NUCLEOTIDE SEQUENCE [LARGE SCALE GENOMIC DNA]</scope>
    <source>
        <strain evidence="1 2">KCTC 2396</strain>
    </source>
</reference>